<comment type="caution">
    <text evidence="1">The sequence shown here is derived from an EMBL/GenBank/DDBJ whole genome shotgun (WGS) entry which is preliminary data.</text>
</comment>
<dbReference type="RefSeq" id="WP_127121914.1">
    <property type="nucleotide sequence ID" value="NZ_BHXQ01000002.1"/>
</dbReference>
<evidence type="ECO:0000313" key="2">
    <source>
        <dbReference type="Proteomes" id="UP000288227"/>
    </source>
</evidence>
<proteinExistence type="predicted"/>
<dbReference type="Proteomes" id="UP000288227">
    <property type="component" value="Unassembled WGS sequence"/>
</dbReference>
<evidence type="ECO:0000313" key="1">
    <source>
        <dbReference type="EMBL" id="GCC51285.1"/>
    </source>
</evidence>
<dbReference type="OrthoDB" id="1523452at2"/>
<organism evidence="1 2">
    <name type="scientific">Chryseotalea sanaruensis</name>
    <dbReference type="NCBI Taxonomy" id="2482724"/>
    <lineage>
        <taxon>Bacteria</taxon>
        <taxon>Pseudomonadati</taxon>
        <taxon>Bacteroidota</taxon>
        <taxon>Cytophagia</taxon>
        <taxon>Cytophagales</taxon>
        <taxon>Chryseotaleaceae</taxon>
        <taxon>Chryseotalea</taxon>
    </lineage>
</organism>
<accession>A0A401U8S8</accession>
<dbReference type="AlphaFoldDB" id="A0A401U8S8"/>
<evidence type="ECO:0008006" key="3">
    <source>
        <dbReference type="Google" id="ProtNLM"/>
    </source>
</evidence>
<keyword evidence="2" id="KW-1185">Reference proteome</keyword>
<gene>
    <name evidence="1" type="ORF">SanaruYs_15080</name>
</gene>
<dbReference type="Pfam" id="PF08889">
    <property type="entry name" value="WbqC"/>
    <property type="match status" value="2"/>
</dbReference>
<dbReference type="EMBL" id="BHXQ01000002">
    <property type="protein sequence ID" value="GCC51285.1"/>
    <property type="molecule type" value="Genomic_DNA"/>
</dbReference>
<protein>
    <recommendedName>
        <fullName evidence="3">WbqC-like family protein</fullName>
    </recommendedName>
</protein>
<reference evidence="1 2" key="1">
    <citation type="submission" date="2018-11" db="EMBL/GenBank/DDBJ databases">
        <title>Chryseotalea sanarue gen. nov., sp., nov., a member of the family Cytophagaceae, isolated from a brackish lake in Hamamatsu Japan.</title>
        <authorList>
            <person name="Maejima Y."/>
            <person name="Iino T."/>
            <person name="Muraguchi Y."/>
            <person name="Fukuda K."/>
            <person name="Ohkuma M."/>
            <person name="Moriuchi R."/>
            <person name="Dohra H."/>
            <person name="Kimbara K."/>
            <person name="Shintani M."/>
        </authorList>
    </citation>
    <scope>NUCLEOTIDE SEQUENCE [LARGE SCALE GENOMIC DNA]</scope>
    <source>
        <strain evidence="1 2">Ys</strain>
    </source>
</reference>
<name>A0A401U8S8_9BACT</name>
<sequence length="213" mass="24547">MSSCLIELHYLPSVQYFTTLAKHNVITIERHEHFIKQSYRSRCVINTSQGPQTLIVPLSSKSNAGSNGHFKSLITEVGIDYSQKWLNNHWRSIQAAYAKAPFFEYYADALHTVLFKQYPYLYELNMSLLTLCLKWLKLEIQIQESLAYEKATPLGEIDLRNAISAKKKGLIKYEPHFKPYTQVFGNTFVNNLSIIDLIFCTGPQALTYLKEVE</sequence>
<dbReference type="InterPro" id="IPR014985">
    <property type="entry name" value="WbqC"/>
</dbReference>